<dbReference type="AlphaFoldDB" id="A0A679GDH2"/>
<dbReference type="SUPFAM" id="SSF53474">
    <property type="entry name" value="alpha/beta-Hydrolases"/>
    <property type="match status" value="1"/>
</dbReference>
<feature type="signal peptide" evidence="2">
    <location>
        <begin position="1"/>
        <end position="19"/>
    </location>
</feature>
<feature type="compositionally biased region" description="Basic and acidic residues" evidence="1">
    <location>
        <begin position="227"/>
        <end position="242"/>
    </location>
</feature>
<feature type="region of interest" description="Disordered" evidence="1">
    <location>
        <begin position="224"/>
        <end position="244"/>
    </location>
</feature>
<dbReference type="Gene3D" id="3.40.50.1820">
    <property type="entry name" value="alpha/beta hydrolase"/>
    <property type="match status" value="1"/>
</dbReference>
<evidence type="ECO:0000256" key="2">
    <source>
        <dbReference type="SAM" id="SignalP"/>
    </source>
</evidence>
<dbReference type="InterPro" id="IPR029058">
    <property type="entry name" value="AB_hydrolase_fold"/>
</dbReference>
<gene>
    <name evidence="4" type="ORF">PtoMrB4_23900</name>
</gene>
<organism evidence="4 5">
    <name type="scientific">Metapseudomonas otitidis</name>
    <dbReference type="NCBI Taxonomy" id="319939"/>
    <lineage>
        <taxon>Bacteria</taxon>
        <taxon>Pseudomonadati</taxon>
        <taxon>Pseudomonadota</taxon>
        <taxon>Gammaproteobacteria</taxon>
        <taxon>Pseudomonadales</taxon>
        <taxon>Pseudomonadaceae</taxon>
        <taxon>Metapseudomonas</taxon>
    </lineage>
</organism>
<evidence type="ECO:0000256" key="1">
    <source>
        <dbReference type="SAM" id="MobiDB-lite"/>
    </source>
</evidence>
<evidence type="ECO:0000313" key="5">
    <source>
        <dbReference type="Proteomes" id="UP000501237"/>
    </source>
</evidence>
<accession>A0A679GDH2</accession>
<dbReference type="PANTHER" id="PTHR22946">
    <property type="entry name" value="DIENELACTONE HYDROLASE DOMAIN-CONTAINING PROTEIN-RELATED"/>
    <property type="match status" value="1"/>
</dbReference>
<dbReference type="EMBL" id="AP022642">
    <property type="protein sequence ID" value="BCA28413.1"/>
    <property type="molecule type" value="Genomic_DNA"/>
</dbReference>
<dbReference type="InterPro" id="IPR002925">
    <property type="entry name" value="Dienelactn_hydro"/>
</dbReference>
<evidence type="ECO:0000313" key="4">
    <source>
        <dbReference type="EMBL" id="BCA28413.1"/>
    </source>
</evidence>
<dbReference type="PANTHER" id="PTHR22946:SF0">
    <property type="entry name" value="DIENELACTONE HYDROLASE DOMAIN-CONTAINING PROTEIN"/>
    <property type="match status" value="1"/>
</dbReference>
<keyword evidence="4" id="KW-0378">Hydrolase</keyword>
<sequence>MPRLSLLFALLAFAGIAQAEVKTKELHYKAADGTALVGYYAYDDAIEGKRPGVVVVHEWWGLNDYAKRRARDLAELGYSALAIDMYGEGKNTEHPADAAAFMQAALKDAPAAKARFLAGLDLLKRQPLTDNSRLAAIGYCFGGKVVLDMARQGVPLAGVVSFHGALATATPATKGSVKARILVEHGGQDSMVTKADVAAFKDEMDAAEANYRFVLQPKAKHGFTNPDADRLSHAGHGSEKGPDLAYSKVADENSWADMQGFFKEIFPR</sequence>
<evidence type="ECO:0000259" key="3">
    <source>
        <dbReference type="Pfam" id="PF01738"/>
    </source>
</evidence>
<dbReference type="InterPro" id="IPR050261">
    <property type="entry name" value="FrsA_esterase"/>
</dbReference>
<feature type="domain" description="Dienelactone hydrolase" evidence="3">
    <location>
        <begin position="41"/>
        <end position="265"/>
    </location>
</feature>
<dbReference type="Pfam" id="PF01738">
    <property type="entry name" value="DLH"/>
    <property type="match status" value="1"/>
</dbReference>
<name>A0A679GDH2_9GAMM</name>
<dbReference type="Proteomes" id="UP000501237">
    <property type="component" value="Chromosome"/>
</dbReference>
<keyword evidence="2" id="KW-0732">Signal</keyword>
<dbReference type="KEGG" id="poj:PtoMrB4_23900"/>
<protein>
    <submittedName>
        <fullName evidence="4">Dienelactone hydrolase</fullName>
    </submittedName>
</protein>
<feature type="chain" id="PRO_5025564055" evidence="2">
    <location>
        <begin position="20"/>
        <end position="268"/>
    </location>
</feature>
<reference evidence="4 5" key="1">
    <citation type="journal article" date="2020" name="Microbiol. Resour. Announc.">
        <title>Complete genome sequence of Pseudomonas otitidis strain MrB4, isolated from Lake Biwa in Japan.</title>
        <authorList>
            <person name="Miyazaki K."/>
            <person name="Hase E."/>
            <person name="Maruya T."/>
        </authorList>
    </citation>
    <scope>NUCLEOTIDE SEQUENCE [LARGE SCALE GENOMIC DNA]</scope>
    <source>
        <strain evidence="4 5">MrB4</strain>
    </source>
</reference>
<dbReference type="RefSeq" id="WP_172433392.1">
    <property type="nucleotide sequence ID" value="NZ_AP022642.1"/>
</dbReference>
<dbReference type="GO" id="GO:0016787">
    <property type="term" value="F:hydrolase activity"/>
    <property type="evidence" value="ECO:0007669"/>
    <property type="project" value="UniProtKB-KW"/>
</dbReference>
<dbReference type="GeneID" id="57397614"/>
<proteinExistence type="predicted"/>